<evidence type="ECO:0000256" key="3">
    <source>
        <dbReference type="ARBA" id="ARBA00023015"/>
    </source>
</evidence>
<evidence type="ECO:0000256" key="8">
    <source>
        <dbReference type="ARBA" id="ARBA00023242"/>
    </source>
</evidence>
<feature type="compositionally biased region" description="Basic and acidic residues" evidence="11">
    <location>
        <begin position="59"/>
        <end position="74"/>
    </location>
</feature>
<proteinExistence type="predicted"/>
<feature type="region of interest" description="Disordered" evidence="11">
    <location>
        <begin position="50"/>
        <end position="94"/>
    </location>
</feature>
<evidence type="ECO:0000256" key="11">
    <source>
        <dbReference type="SAM" id="MobiDB-lite"/>
    </source>
</evidence>
<dbReference type="GO" id="GO:0005634">
    <property type="term" value="C:nucleus"/>
    <property type="evidence" value="ECO:0007669"/>
    <property type="project" value="UniProtKB-SubCell"/>
</dbReference>
<dbReference type="EMBL" id="OUUW01000005">
    <property type="protein sequence ID" value="SPP80755.1"/>
    <property type="molecule type" value="Genomic_DNA"/>
</dbReference>
<dbReference type="InterPro" id="IPR017970">
    <property type="entry name" value="Homeobox_CS"/>
</dbReference>
<dbReference type="Pfam" id="PF00046">
    <property type="entry name" value="Homeodomain"/>
    <property type="match status" value="1"/>
</dbReference>
<dbReference type="OrthoDB" id="6159439at2759"/>
<keyword evidence="7" id="KW-0804">Transcription</keyword>
<dbReference type="InterPro" id="IPR042634">
    <property type="entry name" value="MOX-1/MOX-2"/>
</dbReference>
<dbReference type="GO" id="GO:0000978">
    <property type="term" value="F:RNA polymerase II cis-regulatory region sequence-specific DNA binding"/>
    <property type="evidence" value="ECO:0007669"/>
    <property type="project" value="TreeGrafter"/>
</dbReference>
<keyword evidence="6" id="KW-0010">Activator</keyword>
<evidence type="ECO:0000256" key="9">
    <source>
        <dbReference type="PROSITE-ProRule" id="PRU00108"/>
    </source>
</evidence>
<dbReference type="STRING" id="7266.A0A3B0JF49"/>
<dbReference type="InterPro" id="IPR001356">
    <property type="entry name" value="HD"/>
</dbReference>
<evidence type="ECO:0000256" key="5">
    <source>
        <dbReference type="ARBA" id="ARBA00023155"/>
    </source>
</evidence>
<comment type="subcellular location">
    <subcellularLocation>
        <location evidence="1 9 10">Nucleus</location>
    </subcellularLocation>
</comment>
<protein>
    <submittedName>
        <fullName evidence="13">Blast:Homeobox protein MOX-1</fullName>
    </submittedName>
</protein>
<evidence type="ECO:0000256" key="7">
    <source>
        <dbReference type="ARBA" id="ARBA00023163"/>
    </source>
</evidence>
<accession>A0A3B0JF49</accession>
<dbReference type="GO" id="GO:0000981">
    <property type="term" value="F:DNA-binding transcription factor activity, RNA polymerase II-specific"/>
    <property type="evidence" value="ECO:0007669"/>
    <property type="project" value="InterPro"/>
</dbReference>
<evidence type="ECO:0000313" key="13">
    <source>
        <dbReference type="EMBL" id="SPP80755.1"/>
    </source>
</evidence>
<sequence>MTNSNSMDCETCYYVDISKSWLSQTQGYTDYSYGYGQSYNQGYIEMDANWSSSNDTDELEQHRSSPARQEEPVRKSSPKPRAATSQRKERTAFTKSQLKELESEFCFSNYLTRLRRYEIAVALELTERQVKVWFQNRRMKCKRIKLEGAGGGAIGATKTHC</sequence>
<evidence type="ECO:0000313" key="14">
    <source>
        <dbReference type="Proteomes" id="UP000268350"/>
    </source>
</evidence>
<dbReference type="PROSITE" id="PS00027">
    <property type="entry name" value="HOMEOBOX_1"/>
    <property type="match status" value="1"/>
</dbReference>
<dbReference type="PROSITE" id="PS50071">
    <property type="entry name" value="HOMEOBOX_2"/>
    <property type="match status" value="1"/>
</dbReference>
<dbReference type="SMART" id="SM00389">
    <property type="entry name" value="HOX"/>
    <property type="match status" value="1"/>
</dbReference>
<dbReference type="InterPro" id="IPR009057">
    <property type="entry name" value="Homeodomain-like_sf"/>
</dbReference>
<dbReference type="PRINTS" id="PR00024">
    <property type="entry name" value="HOMEOBOX"/>
</dbReference>
<dbReference type="CDD" id="cd00086">
    <property type="entry name" value="homeodomain"/>
    <property type="match status" value="1"/>
</dbReference>
<evidence type="ECO:0000256" key="10">
    <source>
        <dbReference type="RuleBase" id="RU000682"/>
    </source>
</evidence>
<keyword evidence="4 9" id="KW-0238">DNA-binding</keyword>
<name>A0A3B0JF49_DROGU</name>
<keyword evidence="8 9" id="KW-0539">Nucleus</keyword>
<dbReference type="PANTHER" id="PTHR24328">
    <property type="entry name" value="HOMEOBOX PROTEIN MOX"/>
    <property type="match status" value="1"/>
</dbReference>
<dbReference type="GO" id="GO:0045944">
    <property type="term" value="P:positive regulation of transcription by RNA polymerase II"/>
    <property type="evidence" value="ECO:0007669"/>
    <property type="project" value="InterPro"/>
</dbReference>
<reference evidence="14" key="1">
    <citation type="submission" date="2018-01" db="EMBL/GenBank/DDBJ databases">
        <authorList>
            <person name="Alioto T."/>
            <person name="Alioto T."/>
        </authorList>
    </citation>
    <scope>NUCLEOTIDE SEQUENCE [LARGE SCALE GENOMIC DNA]</scope>
</reference>
<dbReference type="OMA" id="CETCYYV"/>
<keyword evidence="14" id="KW-1185">Reference proteome</keyword>
<evidence type="ECO:0000256" key="2">
    <source>
        <dbReference type="ARBA" id="ARBA00022473"/>
    </source>
</evidence>
<keyword evidence="2" id="KW-0217">Developmental protein</keyword>
<gene>
    <name evidence="13" type="ORF">DGUA_6G005674</name>
</gene>
<keyword evidence="3" id="KW-0805">Transcription regulation</keyword>
<evidence type="ECO:0000256" key="6">
    <source>
        <dbReference type="ARBA" id="ARBA00023159"/>
    </source>
</evidence>
<evidence type="ECO:0000256" key="1">
    <source>
        <dbReference type="ARBA" id="ARBA00004123"/>
    </source>
</evidence>
<dbReference type="SUPFAM" id="SSF46689">
    <property type="entry name" value="Homeodomain-like"/>
    <property type="match status" value="1"/>
</dbReference>
<dbReference type="InterPro" id="IPR020479">
    <property type="entry name" value="HD_metazoa"/>
</dbReference>
<evidence type="ECO:0000259" key="12">
    <source>
        <dbReference type="PROSITE" id="PS50071"/>
    </source>
</evidence>
<dbReference type="AlphaFoldDB" id="A0A3B0JF49"/>
<dbReference type="Gene3D" id="1.10.10.60">
    <property type="entry name" value="Homeodomain-like"/>
    <property type="match status" value="1"/>
</dbReference>
<dbReference type="PANTHER" id="PTHR24328:SF7">
    <property type="entry name" value="BUTTONLESS"/>
    <property type="match status" value="1"/>
</dbReference>
<dbReference type="Proteomes" id="UP000268350">
    <property type="component" value="Unassembled WGS sequence"/>
</dbReference>
<evidence type="ECO:0000256" key="4">
    <source>
        <dbReference type="ARBA" id="ARBA00023125"/>
    </source>
</evidence>
<feature type="domain" description="Homeobox" evidence="12">
    <location>
        <begin position="84"/>
        <end position="144"/>
    </location>
</feature>
<keyword evidence="5 9" id="KW-0371">Homeobox</keyword>
<feature type="DNA-binding region" description="Homeobox" evidence="9">
    <location>
        <begin position="86"/>
        <end position="145"/>
    </location>
</feature>
<organism evidence="13 14">
    <name type="scientific">Drosophila guanche</name>
    <name type="common">Fruit fly</name>
    <dbReference type="NCBI Taxonomy" id="7266"/>
    <lineage>
        <taxon>Eukaryota</taxon>
        <taxon>Metazoa</taxon>
        <taxon>Ecdysozoa</taxon>
        <taxon>Arthropoda</taxon>
        <taxon>Hexapoda</taxon>
        <taxon>Insecta</taxon>
        <taxon>Pterygota</taxon>
        <taxon>Neoptera</taxon>
        <taxon>Endopterygota</taxon>
        <taxon>Diptera</taxon>
        <taxon>Brachycera</taxon>
        <taxon>Muscomorpha</taxon>
        <taxon>Ephydroidea</taxon>
        <taxon>Drosophilidae</taxon>
        <taxon>Drosophila</taxon>
        <taxon>Sophophora</taxon>
    </lineage>
</organism>